<keyword evidence="1" id="KW-0175">Coiled coil</keyword>
<sequence length="95" mass="10955">MTKSRDEYTRKIKLQLDDLNVKIDELESKVAGAKAEARDKYKAEVSNLRLQYRQALAKLDELKASGEESWGGMVAEVEKVRDAFVHSFNYFRSQL</sequence>
<evidence type="ECO:0000256" key="1">
    <source>
        <dbReference type="SAM" id="Coils"/>
    </source>
</evidence>
<dbReference type="OrthoDB" id="5339985at2"/>
<keyword evidence="3" id="KW-1185">Reference proteome</keyword>
<evidence type="ECO:0000313" key="2">
    <source>
        <dbReference type="EMBL" id="MBB4247453.1"/>
    </source>
</evidence>
<protein>
    <submittedName>
        <fullName evidence="2">Ribosome recycling factor</fullName>
    </submittedName>
</protein>
<evidence type="ECO:0000313" key="3">
    <source>
        <dbReference type="Proteomes" id="UP000587070"/>
    </source>
</evidence>
<dbReference type="EMBL" id="JACIGE010000005">
    <property type="protein sequence ID" value="MBB4247453.1"/>
    <property type="molecule type" value="Genomic_DNA"/>
</dbReference>
<accession>A0A840G4Z3</accession>
<dbReference type="RefSeq" id="WP_153116206.1">
    <property type="nucleotide sequence ID" value="NZ_JACIGE010000005.1"/>
</dbReference>
<organism evidence="2 3">
    <name type="scientific">Rhodocyclus tenuis</name>
    <name type="common">Rhodospirillum tenue</name>
    <dbReference type="NCBI Taxonomy" id="1066"/>
    <lineage>
        <taxon>Bacteria</taxon>
        <taxon>Pseudomonadati</taxon>
        <taxon>Pseudomonadota</taxon>
        <taxon>Betaproteobacteria</taxon>
        <taxon>Rhodocyclales</taxon>
        <taxon>Rhodocyclaceae</taxon>
        <taxon>Rhodocyclus</taxon>
    </lineage>
</organism>
<reference evidence="2 3" key="1">
    <citation type="submission" date="2020-08" db="EMBL/GenBank/DDBJ databases">
        <title>Genome sequencing of Purple Non-Sulfur Bacteria from various extreme environments.</title>
        <authorList>
            <person name="Mayer M."/>
        </authorList>
    </citation>
    <scope>NUCLEOTIDE SEQUENCE [LARGE SCALE GENOMIC DNA]</scope>
    <source>
        <strain evidence="2 3">2761</strain>
    </source>
</reference>
<name>A0A840G4Z3_RHOTE</name>
<feature type="coiled-coil region" evidence="1">
    <location>
        <begin position="9"/>
        <end position="65"/>
    </location>
</feature>
<dbReference type="AlphaFoldDB" id="A0A840G4Z3"/>
<dbReference type="Proteomes" id="UP000587070">
    <property type="component" value="Unassembled WGS sequence"/>
</dbReference>
<comment type="caution">
    <text evidence="2">The sequence shown here is derived from an EMBL/GenBank/DDBJ whole genome shotgun (WGS) entry which is preliminary data.</text>
</comment>
<proteinExistence type="predicted"/>
<gene>
    <name evidence="2" type="ORF">GGD90_001824</name>
</gene>